<dbReference type="EC" id="3.4.11.4" evidence="9"/>
<dbReference type="PROSITE" id="PS00758">
    <property type="entry name" value="ARGE_DAPE_CPG2_1"/>
    <property type="match status" value="1"/>
</dbReference>
<dbReference type="Gene3D" id="3.40.630.10">
    <property type="entry name" value="Zn peptidases"/>
    <property type="match status" value="1"/>
</dbReference>
<dbReference type="PIRSF" id="PIRSF037215">
    <property type="entry name" value="Peptidase_M20B"/>
    <property type="match status" value="1"/>
</dbReference>
<evidence type="ECO:0000256" key="11">
    <source>
        <dbReference type="PIRSR" id="PIRSR037215-2"/>
    </source>
</evidence>
<feature type="active site" description="Proton acceptor" evidence="10">
    <location>
        <position position="173"/>
    </location>
</feature>
<evidence type="ECO:0000256" key="2">
    <source>
        <dbReference type="ARBA" id="ARBA00009692"/>
    </source>
</evidence>
<protein>
    <recommendedName>
        <fullName evidence="9">Peptidase T</fullName>
        <ecNumber evidence="9">3.4.11.4</ecNumber>
    </recommendedName>
</protein>
<comment type="similarity">
    <text evidence="2">Belongs to the peptidase M20B family.</text>
</comment>
<comment type="caution">
    <text evidence="13">The sequence shown here is derived from an EMBL/GenBank/DDBJ whole genome shotgun (WGS) entry which is preliminary data.</text>
</comment>
<evidence type="ECO:0000256" key="10">
    <source>
        <dbReference type="PIRSR" id="PIRSR037215-1"/>
    </source>
</evidence>
<feature type="binding site" evidence="11">
    <location>
        <position position="174"/>
    </location>
    <ligand>
        <name>Zn(2+)</name>
        <dbReference type="ChEBI" id="CHEBI:29105"/>
        <label>2</label>
    </ligand>
</feature>
<dbReference type="GO" id="GO:0008237">
    <property type="term" value="F:metallopeptidase activity"/>
    <property type="evidence" value="ECO:0007669"/>
    <property type="project" value="UniProtKB-KW"/>
</dbReference>
<evidence type="ECO:0000313" key="14">
    <source>
        <dbReference type="Proteomes" id="UP000260773"/>
    </source>
</evidence>
<evidence type="ECO:0000259" key="12">
    <source>
        <dbReference type="Pfam" id="PF07687"/>
    </source>
</evidence>
<keyword evidence="3 13" id="KW-0031">Aminopeptidase</keyword>
<feature type="domain" description="Peptidase M20 dimerisation" evidence="12">
    <location>
        <begin position="205"/>
        <end position="308"/>
    </location>
</feature>
<feature type="binding site" evidence="11">
    <location>
        <position position="196"/>
    </location>
    <ligand>
        <name>Zn(2+)</name>
        <dbReference type="ChEBI" id="CHEBI:29105"/>
        <label>1</label>
    </ligand>
</feature>
<dbReference type="RefSeq" id="WP_117527112.1">
    <property type="nucleotide sequence ID" value="NZ_JAQDKA010000001.1"/>
</dbReference>
<dbReference type="InterPro" id="IPR001261">
    <property type="entry name" value="ArgE/DapE_CS"/>
</dbReference>
<dbReference type="PANTHER" id="PTHR42994">
    <property type="entry name" value="PEPTIDASE T"/>
    <property type="match status" value="1"/>
</dbReference>
<organism evidence="13 14">
    <name type="scientific">Coprococcus catus</name>
    <dbReference type="NCBI Taxonomy" id="116085"/>
    <lineage>
        <taxon>Bacteria</taxon>
        <taxon>Bacillati</taxon>
        <taxon>Bacillota</taxon>
        <taxon>Clostridia</taxon>
        <taxon>Lachnospirales</taxon>
        <taxon>Lachnospiraceae</taxon>
        <taxon>Coprococcus</taxon>
    </lineage>
</organism>
<dbReference type="PANTHER" id="PTHR42994:SF1">
    <property type="entry name" value="PEPTIDASE T"/>
    <property type="match status" value="1"/>
</dbReference>
<evidence type="ECO:0000256" key="5">
    <source>
        <dbReference type="ARBA" id="ARBA00022723"/>
    </source>
</evidence>
<evidence type="ECO:0000256" key="4">
    <source>
        <dbReference type="ARBA" id="ARBA00022670"/>
    </source>
</evidence>
<evidence type="ECO:0000256" key="9">
    <source>
        <dbReference type="NCBIfam" id="TIGR01882"/>
    </source>
</evidence>
<feature type="binding site" evidence="11">
    <location>
        <position position="140"/>
    </location>
    <ligand>
        <name>Zn(2+)</name>
        <dbReference type="ChEBI" id="CHEBI:29105"/>
        <label>2</label>
    </ligand>
</feature>
<dbReference type="InterPro" id="IPR011650">
    <property type="entry name" value="Peptidase_M20_dimer"/>
</dbReference>
<dbReference type="GO" id="GO:0006518">
    <property type="term" value="P:peptide metabolic process"/>
    <property type="evidence" value="ECO:0007669"/>
    <property type="project" value="InterPro"/>
</dbReference>
<dbReference type="AlphaFoldDB" id="A0A3E2TRH7"/>
<dbReference type="InterPro" id="IPR036264">
    <property type="entry name" value="Bact_exopeptidase_dim_dom"/>
</dbReference>
<dbReference type="CDD" id="cd03892">
    <property type="entry name" value="M20_peptT"/>
    <property type="match status" value="1"/>
</dbReference>
<feature type="binding site" evidence="11">
    <location>
        <position position="378"/>
    </location>
    <ligand>
        <name>Zn(2+)</name>
        <dbReference type="ChEBI" id="CHEBI:29105"/>
        <label>2</label>
    </ligand>
</feature>
<evidence type="ECO:0000256" key="1">
    <source>
        <dbReference type="ARBA" id="ARBA00000870"/>
    </source>
</evidence>
<dbReference type="Pfam" id="PF07687">
    <property type="entry name" value="M20_dimer"/>
    <property type="match status" value="1"/>
</dbReference>
<accession>A0A3E2TRH7</accession>
<reference evidence="13 14" key="1">
    <citation type="submission" date="2018-08" db="EMBL/GenBank/DDBJ databases">
        <title>A genome reference for cultivated species of the human gut microbiota.</title>
        <authorList>
            <person name="Zou Y."/>
            <person name="Xue W."/>
            <person name="Luo G."/>
        </authorList>
    </citation>
    <scope>NUCLEOTIDE SEQUENCE [LARGE SCALE GENOMIC DNA]</scope>
    <source>
        <strain evidence="13 14">AF45-17</strain>
    </source>
</reference>
<evidence type="ECO:0000256" key="8">
    <source>
        <dbReference type="ARBA" id="ARBA00023049"/>
    </source>
</evidence>
<dbReference type="PROSITE" id="PS00759">
    <property type="entry name" value="ARGE_DAPE_CPG2_2"/>
    <property type="match status" value="1"/>
</dbReference>
<feature type="active site" evidence="10">
    <location>
        <position position="80"/>
    </location>
</feature>
<keyword evidence="4" id="KW-0645">Protease</keyword>
<dbReference type="GO" id="GO:0006508">
    <property type="term" value="P:proteolysis"/>
    <property type="evidence" value="ECO:0007669"/>
    <property type="project" value="UniProtKB-UniRule"/>
</dbReference>
<dbReference type="Gene3D" id="3.30.70.360">
    <property type="match status" value="1"/>
</dbReference>
<evidence type="ECO:0000256" key="6">
    <source>
        <dbReference type="ARBA" id="ARBA00022801"/>
    </source>
</evidence>
<feature type="binding site" evidence="11">
    <location>
        <position position="140"/>
    </location>
    <ligand>
        <name>Zn(2+)</name>
        <dbReference type="ChEBI" id="CHEBI:29105"/>
        <label>1</label>
    </ligand>
</feature>
<evidence type="ECO:0000313" key="13">
    <source>
        <dbReference type="EMBL" id="RGB81437.1"/>
    </source>
</evidence>
<comment type="cofactor">
    <cofactor evidence="11">
        <name>Zn(2+)</name>
        <dbReference type="ChEBI" id="CHEBI:29105"/>
    </cofactor>
    <text evidence="11">Binds 2 Zn(2+) ions per subunit.</text>
</comment>
<keyword evidence="5 11" id="KW-0479">Metal-binding</keyword>
<dbReference type="NCBIfam" id="TIGR01882">
    <property type="entry name" value="peptidase-T"/>
    <property type="match status" value="1"/>
</dbReference>
<dbReference type="NCBIfam" id="NF003976">
    <property type="entry name" value="PRK05469.1"/>
    <property type="match status" value="1"/>
</dbReference>
<dbReference type="InterPro" id="IPR010161">
    <property type="entry name" value="Peptidase_M20B"/>
</dbReference>
<proteinExistence type="inferred from homology"/>
<evidence type="ECO:0000256" key="7">
    <source>
        <dbReference type="ARBA" id="ARBA00022833"/>
    </source>
</evidence>
<keyword evidence="8" id="KW-0482">Metalloprotease</keyword>
<feature type="binding site" evidence="11">
    <location>
        <position position="78"/>
    </location>
    <ligand>
        <name>Zn(2+)</name>
        <dbReference type="ChEBI" id="CHEBI:29105"/>
        <label>1</label>
    </ligand>
</feature>
<name>A0A3E2TRH7_9FIRM</name>
<keyword evidence="6 13" id="KW-0378">Hydrolase</keyword>
<dbReference type="SUPFAM" id="SSF53187">
    <property type="entry name" value="Zn-dependent exopeptidases"/>
    <property type="match status" value="1"/>
</dbReference>
<dbReference type="GO" id="GO:0045148">
    <property type="term" value="F:tripeptide aminopeptidase activity"/>
    <property type="evidence" value="ECO:0007669"/>
    <property type="project" value="UniProtKB-UniRule"/>
</dbReference>
<evidence type="ECO:0000256" key="3">
    <source>
        <dbReference type="ARBA" id="ARBA00022438"/>
    </source>
</evidence>
<sequence length="410" mass="44759">MRAYERLLNYVVVHTASDEFSETTPTTQRQFDLANMLVPEMKALGIEDARVSDLCCVYGTLPATLGYEDAPAIGLIAHLDTVPDFCGEHVKPRIIENYDGGDVVLGDSGRTLSPAQFPHLPSLKGRTLIVTDGTTVLGADDKAGIAEIMTVVEHLIKENIPHGKICIAFTPDEEVGSGASALDLDTFGADYAYTIDGGEEGEVTYENFNACAAKFVINGFNVHPGSAKDTMVNALNVAWELHQMLPAADRPEHTEDYEGFYHLTDMSGNVEKAEMQYIVRDHDLAAFELRKKELQHIQTVLNGRYGEGTVELTITEQYRNMSEKILPHFHLIENAKAAAEEIGLKPLIVPVRGGTDGAQLSFRGLPCPDIGTGGYAYHGPYEHITAEGMDLSVDLILGVLKRYASFKAGE</sequence>
<gene>
    <name evidence="13" type="primary">pepT</name>
    <name evidence="13" type="ORF">DW070_03020</name>
</gene>
<dbReference type="NCBIfam" id="NF009920">
    <property type="entry name" value="PRK13381.1"/>
    <property type="match status" value="1"/>
</dbReference>
<dbReference type="Pfam" id="PF01546">
    <property type="entry name" value="Peptidase_M20"/>
    <property type="match status" value="1"/>
</dbReference>
<dbReference type="InterPro" id="IPR002933">
    <property type="entry name" value="Peptidase_M20"/>
</dbReference>
<comment type="catalytic activity">
    <reaction evidence="1">
        <text>Release of the N-terminal residue from a tripeptide.</text>
        <dbReference type="EC" id="3.4.11.4"/>
    </reaction>
</comment>
<dbReference type="EMBL" id="QVEP01000005">
    <property type="protein sequence ID" value="RGB81437.1"/>
    <property type="molecule type" value="Genomic_DNA"/>
</dbReference>
<dbReference type="GO" id="GO:0008270">
    <property type="term" value="F:zinc ion binding"/>
    <property type="evidence" value="ECO:0007669"/>
    <property type="project" value="InterPro"/>
</dbReference>
<dbReference type="Proteomes" id="UP000260773">
    <property type="component" value="Unassembled WGS sequence"/>
</dbReference>
<dbReference type="SUPFAM" id="SSF55031">
    <property type="entry name" value="Bacterial exopeptidase dimerisation domain"/>
    <property type="match status" value="1"/>
</dbReference>
<keyword evidence="7 11" id="KW-0862">Zinc</keyword>